<comment type="caution">
    <text evidence="5">The sequence shown here is derived from an EMBL/GenBank/DDBJ whole genome shotgun (WGS) entry which is preliminary data.</text>
</comment>
<feature type="region of interest" description="Disordered" evidence="4">
    <location>
        <begin position="64"/>
        <end position="119"/>
    </location>
</feature>
<sequence>MMMMTACFQRLALAPDADARAIRRAYARELKLIDQEADPTGFQTLREAYEAALHWAAQRADEDDCAPAAPAASNGATPAEHAEHANAANAAEAVAHAEPAAPPDHAAETYADDAPAQPPLHMQQGAATFAAFLNRVGAQAKPESLTDYAFWSAQLHHSLDDPQLISIDARTVFEYHVADLLTQGWQPGHETLLVVAAQLFGWADDRRRLQHLGRPGAIMDSVLEEHAVFSLQNEKTRWQQSKLIVRLRSPAKPTAGELIAANDALEQLQAHYPTWLAVITNHDAIASWQQAHEDLPGWRRNLHPRHWFHEADDPLGRSNFSWKWLWVLLFFGLIRACMIFSSDHPKPPPVDGVPAGRELFSGDYLKQGDLHLQRGEPRAAIRNFDTVIDMTPNNFMAYLNRGLAYLQLGDDQQAERDFNKSATLEQDNYMLYAARGKLALYRDQPATAIQQLTRAIDMMPAADAPMRLDRASAYTQLLQYDLATADIHAALPKLQEPDEGYLLAMRSALEQGRQDAAASEAEVLLSHFARQPQVYLDVMRLYRRYGRSAQASAVLERGIKTLPTSELLRAHASLRERTDLNGRRADLERAAQLAPKSHLVVEDRVQVELDAGDFAAAGAMLDQTIQHSSGSDQRIPILLTLRGIVNTGIGDTQAARFNFDGALASASSAWQKNEVCWNMATHNVALETALHICDKGLLQEPHRAWLLDSRAFVLLRLGRNRDALAAYDAALAVRRNQGSSLIGRGIARKRLGDTAGAEQDIKAALAIDADLRREYAAYGINF</sequence>
<feature type="repeat" description="TPR" evidence="3">
    <location>
        <begin position="395"/>
        <end position="428"/>
    </location>
</feature>
<dbReference type="PANTHER" id="PTHR44858:SF1">
    <property type="entry name" value="UDP-N-ACETYLGLUCOSAMINE--PEPTIDE N-ACETYLGLUCOSAMINYLTRANSFERASE SPINDLY-RELATED"/>
    <property type="match status" value="1"/>
</dbReference>
<evidence type="ECO:0000256" key="3">
    <source>
        <dbReference type="PROSITE-ProRule" id="PRU00339"/>
    </source>
</evidence>
<evidence type="ECO:0000313" key="6">
    <source>
        <dbReference type="Proteomes" id="UP000433309"/>
    </source>
</evidence>
<dbReference type="PANTHER" id="PTHR44858">
    <property type="entry name" value="TETRATRICOPEPTIDE REPEAT PROTEIN 6"/>
    <property type="match status" value="1"/>
</dbReference>
<dbReference type="PROSITE" id="PS50005">
    <property type="entry name" value="TPR"/>
    <property type="match status" value="2"/>
</dbReference>
<evidence type="ECO:0000256" key="1">
    <source>
        <dbReference type="ARBA" id="ARBA00022737"/>
    </source>
</evidence>
<keyword evidence="1" id="KW-0677">Repeat</keyword>
<proteinExistence type="predicted"/>
<protein>
    <submittedName>
        <fullName evidence="5">Tetratricopeptide repeat protein</fullName>
    </submittedName>
</protein>
<dbReference type="InterPro" id="IPR011990">
    <property type="entry name" value="TPR-like_helical_dom_sf"/>
</dbReference>
<dbReference type="SUPFAM" id="SSF48452">
    <property type="entry name" value="TPR-like"/>
    <property type="match status" value="2"/>
</dbReference>
<dbReference type="Gene3D" id="1.25.40.10">
    <property type="entry name" value="Tetratricopeptide repeat domain"/>
    <property type="match status" value="3"/>
</dbReference>
<dbReference type="SMART" id="SM00028">
    <property type="entry name" value="TPR"/>
    <property type="match status" value="6"/>
</dbReference>
<feature type="compositionally biased region" description="Low complexity" evidence="4">
    <location>
        <begin position="66"/>
        <end position="99"/>
    </location>
</feature>
<evidence type="ECO:0000313" key="5">
    <source>
        <dbReference type="EMBL" id="MRW90673.1"/>
    </source>
</evidence>
<dbReference type="InterPro" id="IPR050498">
    <property type="entry name" value="Ycf3"/>
</dbReference>
<dbReference type="AlphaFoldDB" id="A0A6I2KY47"/>
<dbReference type="Proteomes" id="UP000433309">
    <property type="component" value="Unassembled WGS sequence"/>
</dbReference>
<evidence type="ECO:0000256" key="2">
    <source>
        <dbReference type="ARBA" id="ARBA00022803"/>
    </source>
</evidence>
<organism evidence="5 6">
    <name type="scientific">Duganella guangzhouensis</name>
    <dbReference type="NCBI Taxonomy" id="2666084"/>
    <lineage>
        <taxon>Bacteria</taxon>
        <taxon>Pseudomonadati</taxon>
        <taxon>Pseudomonadota</taxon>
        <taxon>Betaproteobacteria</taxon>
        <taxon>Burkholderiales</taxon>
        <taxon>Oxalobacteraceae</taxon>
        <taxon>Telluria group</taxon>
        <taxon>Duganella</taxon>
    </lineage>
</organism>
<keyword evidence="6" id="KW-1185">Reference proteome</keyword>
<keyword evidence="2 3" id="KW-0802">TPR repeat</keyword>
<gene>
    <name evidence="5" type="ORF">GJ699_11800</name>
</gene>
<dbReference type="EMBL" id="WKJK01000005">
    <property type="protein sequence ID" value="MRW90673.1"/>
    <property type="molecule type" value="Genomic_DNA"/>
</dbReference>
<name>A0A6I2KY47_9BURK</name>
<accession>A0A6I2KY47</accession>
<reference evidence="5 6" key="1">
    <citation type="submission" date="2019-11" db="EMBL/GenBank/DDBJ databases">
        <title>Novel species isolated from a subtropical stream in China.</title>
        <authorList>
            <person name="Lu H."/>
        </authorList>
    </citation>
    <scope>NUCLEOTIDE SEQUENCE [LARGE SCALE GENOMIC DNA]</scope>
    <source>
        <strain evidence="5 6">FT80W</strain>
    </source>
</reference>
<feature type="repeat" description="TPR" evidence="3">
    <location>
        <begin position="361"/>
        <end position="394"/>
    </location>
</feature>
<dbReference type="Pfam" id="PF13432">
    <property type="entry name" value="TPR_16"/>
    <property type="match status" value="2"/>
</dbReference>
<dbReference type="InterPro" id="IPR019734">
    <property type="entry name" value="TPR_rpt"/>
</dbReference>
<evidence type="ECO:0000256" key="4">
    <source>
        <dbReference type="SAM" id="MobiDB-lite"/>
    </source>
</evidence>